<dbReference type="Proteomes" id="UP000036403">
    <property type="component" value="Unassembled WGS sequence"/>
</dbReference>
<dbReference type="PaxDb" id="67767-A0A0J7L4Z8"/>
<keyword evidence="2" id="KW-1185">Reference proteome</keyword>
<gene>
    <name evidence="1" type="ORF">RF55_1958</name>
</gene>
<reference evidence="1 2" key="1">
    <citation type="submission" date="2015-04" db="EMBL/GenBank/DDBJ databases">
        <title>Lasius niger genome sequencing.</title>
        <authorList>
            <person name="Konorov E.A."/>
            <person name="Nikitin M.A."/>
            <person name="Kirill M.V."/>
            <person name="Chang P."/>
        </authorList>
    </citation>
    <scope>NUCLEOTIDE SEQUENCE [LARGE SCALE GENOMIC DNA]</scope>
    <source>
        <tissue evidence="1">Whole</tissue>
    </source>
</reference>
<sequence>MISFHKNNAIQDVGYGGTPNCLEEEKAIVRAKKTNESQDGRFGNQDLMDATSGVDVGVARGCAGNAP</sequence>
<organism evidence="1 2">
    <name type="scientific">Lasius niger</name>
    <name type="common">Black garden ant</name>
    <dbReference type="NCBI Taxonomy" id="67767"/>
    <lineage>
        <taxon>Eukaryota</taxon>
        <taxon>Metazoa</taxon>
        <taxon>Ecdysozoa</taxon>
        <taxon>Arthropoda</taxon>
        <taxon>Hexapoda</taxon>
        <taxon>Insecta</taxon>
        <taxon>Pterygota</taxon>
        <taxon>Neoptera</taxon>
        <taxon>Endopterygota</taxon>
        <taxon>Hymenoptera</taxon>
        <taxon>Apocrita</taxon>
        <taxon>Aculeata</taxon>
        <taxon>Formicoidea</taxon>
        <taxon>Formicidae</taxon>
        <taxon>Formicinae</taxon>
        <taxon>Lasius</taxon>
        <taxon>Lasius</taxon>
    </lineage>
</organism>
<dbReference type="EMBL" id="LBMM01000703">
    <property type="protein sequence ID" value="KMQ97701.1"/>
    <property type="molecule type" value="Genomic_DNA"/>
</dbReference>
<comment type="caution">
    <text evidence="1">The sequence shown here is derived from an EMBL/GenBank/DDBJ whole genome shotgun (WGS) entry which is preliminary data.</text>
</comment>
<dbReference type="AlphaFoldDB" id="A0A0J7L4Z8"/>
<name>A0A0J7L4Z8_LASNI</name>
<proteinExistence type="predicted"/>
<dbReference type="GO" id="GO:0005524">
    <property type="term" value="F:ATP binding"/>
    <property type="evidence" value="ECO:0007669"/>
    <property type="project" value="UniProtKB-KW"/>
</dbReference>
<evidence type="ECO:0000313" key="1">
    <source>
        <dbReference type="EMBL" id="KMQ97701.1"/>
    </source>
</evidence>
<evidence type="ECO:0000313" key="2">
    <source>
        <dbReference type="Proteomes" id="UP000036403"/>
    </source>
</evidence>
<accession>A0A0J7L4Z8</accession>
<keyword evidence="1" id="KW-0067">ATP-binding</keyword>
<keyword evidence="1" id="KW-0547">Nucleotide-binding</keyword>
<protein>
    <submittedName>
        <fullName evidence="1">Atp-binding cassette protein subfamily member 7</fullName>
    </submittedName>
</protein>